<dbReference type="GO" id="GO:0003690">
    <property type="term" value="F:double-stranded DNA binding"/>
    <property type="evidence" value="ECO:0007669"/>
    <property type="project" value="InterPro"/>
</dbReference>
<comment type="function">
    <text evidence="1">SASP are bound to spore DNA. They are double-stranded DNA-binding proteins that cause DNA to change to an a-like conformation. They protect the DNA backbone from chemical and enzymatic cleavage and are thus involved in dormant spore's high resistance to UV light.</text>
</comment>
<dbReference type="EMBL" id="JAGKSQ010000011">
    <property type="protein sequence ID" value="MBP3953240.1"/>
    <property type="molecule type" value="Genomic_DNA"/>
</dbReference>
<dbReference type="InterPro" id="IPR001448">
    <property type="entry name" value="SASP_alpha/beta-type"/>
</dbReference>
<protein>
    <submittedName>
        <fullName evidence="2">Alpha/beta-type small acid-soluble spore protein</fullName>
    </submittedName>
</protein>
<sequence length="88" mass="9640">MTKNKLLIPEARKGLTQFKEQVMSKRGYHTKSESELKYEVAKDLAVPLTKGDNGELTSKQAGQVGGQIGGSMVQEMIKMAKNNLASKD</sequence>
<keyword evidence="3" id="KW-1185">Reference proteome</keyword>
<dbReference type="InterPro" id="IPR050847">
    <property type="entry name" value="SASP_DNA-binding"/>
</dbReference>
<dbReference type="Proteomes" id="UP000678228">
    <property type="component" value="Unassembled WGS sequence"/>
</dbReference>
<dbReference type="RefSeq" id="WP_210599098.1">
    <property type="nucleotide sequence ID" value="NZ_JAGKSQ010000011.1"/>
</dbReference>
<evidence type="ECO:0000313" key="3">
    <source>
        <dbReference type="Proteomes" id="UP000678228"/>
    </source>
</evidence>
<evidence type="ECO:0000256" key="1">
    <source>
        <dbReference type="ARBA" id="ARBA00003863"/>
    </source>
</evidence>
<comment type="caution">
    <text evidence="2">The sequence shown here is derived from an EMBL/GenBank/DDBJ whole genome shotgun (WGS) entry which is preliminary data.</text>
</comment>
<proteinExistence type="predicted"/>
<dbReference type="InterPro" id="IPR038300">
    <property type="entry name" value="SASP_sf_alpha/beta"/>
</dbReference>
<dbReference type="PANTHER" id="PTHR36107">
    <property type="entry name" value="SMALL, ACID-SOLUBLE SPORE PROTEIN A"/>
    <property type="match status" value="1"/>
</dbReference>
<reference evidence="2" key="1">
    <citation type="submission" date="2021-03" db="EMBL/GenBank/DDBJ databases">
        <title>Bacillus suaedae sp. nov., isolated from Suaeda aralocaspica.</title>
        <authorList>
            <person name="Lei R.F.R."/>
        </authorList>
    </citation>
    <scope>NUCLEOTIDE SEQUENCE</scope>
    <source>
        <strain evidence="2">YZJH907-2</strain>
    </source>
</reference>
<dbReference type="Gene3D" id="6.10.10.80">
    <property type="entry name" value="Small, acid-soluble spore protein, alpha/beta type-like"/>
    <property type="match status" value="1"/>
</dbReference>
<name>A0A940WVM2_9BACI</name>
<dbReference type="AlphaFoldDB" id="A0A940WVM2"/>
<dbReference type="PANTHER" id="PTHR36107:SF1">
    <property type="entry name" value="SMALL, ACID-SOLUBLE SPORE PROTEIN A"/>
    <property type="match status" value="1"/>
</dbReference>
<dbReference type="Pfam" id="PF00269">
    <property type="entry name" value="SASP"/>
    <property type="match status" value="1"/>
</dbReference>
<accession>A0A940WVM2</accession>
<evidence type="ECO:0000313" key="2">
    <source>
        <dbReference type="EMBL" id="MBP3953240.1"/>
    </source>
</evidence>
<gene>
    <name evidence="2" type="ORF">J7W16_19120</name>
</gene>
<dbReference type="GO" id="GO:0006265">
    <property type="term" value="P:DNA topological change"/>
    <property type="evidence" value="ECO:0007669"/>
    <property type="project" value="InterPro"/>
</dbReference>
<organism evidence="2 3">
    <name type="scientific">Halalkalibacter suaedae</name>
    <dbReference type="NCBI Taxonomy" id="2822140"/>
    <lineage>
        <taxon>Bacteria</taxon>
        <taxon>Bacillati</taxon>
        <taxon>Bacillota</taxon>
        <taxon>Bacilli</taxon>
        <taxon>Bacillales</taxon>
        <taxon>Bacillaceae</taxon>
        <taxon>Halalkalibacter</taxon>
    </lineage>
</organism>